<dbReference type="Gene3D" id="3.90.550.10">
    <property type="entry name" value="Spore Coat Polysaccharide Biosynthesis Protein SpsA, Chain A"/>
    <property type="match status" value="1"/>
</dbReference>
<dbReference type="NCBIfam" id="TIGR03552">
    <property type="entry name" value="F420_cofC"/>
    <property type="match status" value="1"/>
</dbReference>
<evidence type="ECO:0000256" key="1">
    <source>
        <dbReference type="ARBA" id="ARBA00022679"/>
    </source>
</evidence>
<reference evidence="6" key="1">
    <citation type="journal article" date="2022" name="Syst. Appl. Microbiol.">
        <title>Natronocalculus amylovorans gen. nov., sp. nov., and Natranaeroarchaeum aerophilus sp. nov., dominant culturable amylolytic natronoarchaea from hypersaline soda lakes in southwestern Siberia.</title>
        <authorList>
            <person name="Sorokin D.Y."/>
            <person name="Elcheninov A.G."/>
            <person name="Khizhniak T.V."/>
            <person name="Koenen M."/>
            <person name="Bale N.J."/>
            <person name="Damste J.S.S."/>
            <person name="Kublanov I.V."/>
        </authorList>
    </citation>
    <scope>NUCLEOTIDE SEQUENCE</scope>
    <source>
        <strain evidence="6">AArc-St2</strain>
    </source>
</reference>
<accession>A0AAE3FW94</accession>
<dbReference type="SUPFAM" id="SSF53448">
    <property type="entry name" value="Nucleotide-diphospho-sugar transferases"/>
    <property type="match status" value="1"/>
</dbReference>
<comment type="catalytic activity">
    <reaction evidence="5">
        <text>(2S)-2-phospholactate + GTP + H(+) = (2S)-lactyl-2-diphospho-5'-guanosine + diphosphate</text>
        <dbReference type="Rhea" id="RHEA:63424"/>
        <dbReference type="ChEBI" id="CHEBI:15378"/>
        <dbReference type="ChEBI" id="CHEBI:33019"/>
        <dbReference type="ChEBI" id="CHEBI:37565"/>
        <dbReference type="ChEBI" id="CHEBI:59435"/>
        <dbReference type="ChEBI" id="CHEBI:59906"/>
        <dbReference type="EC" id="2.7.7.68"/>
    </reaction>
</comment>
<dbReference type="PANTHER" id="PTHR40392">
    <property type="entry name" value="2-PHOSPHO-L-LACTATE GUANYLYLTRANSFERASE"/>
    <property type="match status" value="1"/>
</dbReference>
<sequence length="211" mass="23451">MEILIPFDNREPKTRLSPVLNRDERQQFADAMLSDVLSAIKETNHTPHLLVTTPTDRSEKVTVDDRSLTAAVNKFLSTTKLPVAILMSDLPLCTPAVIERLFSYETPITIAPGLGGGTNALVIRDRSFSVDYHGYSYRDHCQHAASNSLAVSECDSRRLATDVDEPTDLREVVLHSDGAAATWLRTNGFSLNIEQKSGRVSVKRDENNNRE</sequence>
<dbReference type="Gene3D" id="6.10.140.50">
    <property type="match status" value="1"/>
</dbReference>
<dbReference type="RefSeq" id="WP_174651961.1">
    <property type="nucleotide sequence ID" value="NZ_JAKRVX010000002.1"/>
</dbReference>
<dbReference type="GO" id="GO:0052645">
    <property type="term" value="P:F420-0 metabolic process"/>
    <property type="evidence" value="ECO:0007669"/>
    <property type="project" value="UniProtKB-UniRule"/>
</dbReference>
<proteinExistence type="inferred from homology"/>
<gene>
    <name evidence="5 6" type="primary">cofC</name>
    <name evidence="6" type="ORF">AArcSt2_05895</name>
</gene>
<name>A0AAE3FW94_9EURY</name>
<dbReference type="Pfam" id="PF01983">
    <property type="entry name" value="CofC"/>
    <property type="match status" value="1"/>
</dbReference>
<comment type="subunit">
    <text evidence="5">Homodimer.</text>
</comment>
<dbReference type="EMBL" id="JAKRVX010000002">
    <property type="protein sequence ID" value="MCL9816474.1"/>
    <property type="molecule type" value="Genomic_DNA"/>
</dbReference>
<dbReference type="EC" id="2.7.7.68" evidence="5"/>
<organism evidence="6 7">
    <name type="scientific">Natronocalculus amylovorans</name>
    <dbReference type="NCBI Taxonomy" id="2917812"/>
    <lineage>
        <taxon>Archaea</taxon>
        <taxon>Methanobacteriati</taxon>
        <taxon>Methanobacteriota</taxon>
        <taxon>Stenosarchaea group</taxon>
        <taxon>Halobacteria</taxon>
        <taxon>Halobacteriales</taxon>
        <taxon>Haloferacaceae</taxon>
        <taxon>Natronocalculus</taxon>
    </lineage>
</organism>
<dbReference type="GO" id="GO:0005525">
    <property type="term" value="F:GTP binding"/>
    <property type="evidence" value="ECO:0007669"/>
    <property type="project" value="UniProtKB-KW"/>
</dbReference>
<dbReference type="HAMAP" id="MF_02114">
    <property type="entry name" value="CofC"/>
    <property type="match status" value="1"/>
</dbReference>
<evidence type="ECO:0000313" key="6">
    <source>
        <dbReference type="EMBL" id="MCL9816474.1"/>
    </source>
</evidence>
<comment type="pathway">
    <text evidence="5">Cofactor biosynthesis; coenzyme F420 biosynthesis.</text>
</comment>
<comment type="function">
    <text evidence="5">Guanylyltransferase that catalyzes the activation of (2S)-2-phospholactate (2-PL) as (2S)-lactyl-2-diphospho-5'-guanosine, via the condensation of 2-PL with GTP. It is involved in the biosynthesis of coenzyme F420, a hydride carrier cofactor.</text>
</comment>
<comment type="caution">
    <text evidence="6">The sequence shown here is derived from an EMBL/GenBank/DDBJ whole genome shotgun (WGS) entry which is preliminary data.</text>
</comment>
<dbReference type="InterPro" id="IPR029044">
    <property type="entry name" value="Nucleotide-diphossugar_trans"/>
</dbReference>
<evidence type="ECO:0000256" key="2">
    <source>
        <dbReference type="ARBA" id="ARBA00022695"/>
    </source>
</evidence>
<dbReference type="PANTHER" id="PTHR40392:SF1">
    <property type="entry name" value="2-PHOSPHO-L-LACTATE GUANYLYLTRANSFERASE"/>
    <property type="match status" value="1"/>
</dbReference>
<keyword evidence="4 5" id="KW-0342">GTP-binding</keyword>
<comment type="similarity">
    <text evidence="5">Belongs to the CofC family.</text>
</comment>
<dbReference type="Proteomes" id="UP001203207">
    <property type="component" value="Unassembled WGS sequence"/>
</dbReference>
<protein>
    <recommendedName>
        <fullName evidence="5">2-phospho-L-lactate guanylyltransferase</fullName>
        <shortName evidence="5">LP guanylyltransferase</shortName>
        <ecNumber evidence="5">2.7.7.68</ecNumber>
    </recommendedName>
</protein>
<dbReference type="InterPro" id="IPR002835">
    <property type="entry name" value="CofC"/>
</dbReference>
<keyword evidence="1 5" id="KW-0808">Transferase</keyword>
<reference evidence="6" key="2">
    <citation type="submission" date="2022-02" db="EMBL/GenBank/DDBJ databases">
        <authorList>
            <person name="Elcheninov A.G."/>
            <person name="Sorokin D.Y."/>
            <person name="Kublanov I.V."/>
        </authorList>
    </citation>
    <scope>NUCLEOTIDE SEQUENCE</scope>
    <source>
        <strain evidence="6">AArc-St2</strain>
    </source>
</reference>
<keyword evidence="3 5" id="KW-0547">Nucleotide-binding</keyword>
<evidence type="ECO:0000256" key="5">
    <source>
        <dbReference type="HAMAP-Rule" id="MF_02114"/>
    </source>
</evidence>
<keyword evidence="7" id="KW-1185">Reference proteome</keyword>
<dbReference type="GO" id="GO:0043814">
    <property type="term" value="F:phospholactate guanylyltransferase activity"/>
    <property type="evidence" value="ECO:0007669"/>
    <property type="project" value="UniProtKB-EC"/>
</dbReference>
<keyword evidence="2 5" id="KW-0548">Nucleotidyltransferase</keyword>
<evidence type="ECO:0000256" key="4">
    <source>
        <dbReference type="ARBA" id="ARBA00023134"/>
    </source>
</evidence>
<evidence type="ECO:0000313" key="7">
    <source>
        <dbReference type="Proteomes" id="UP001203207"/>
    </source>
</evidence>
<dbReference type="AlphaFoldDB" id="A0AAE3FW94"/>
<evidence type="ECO:0000256" key="3">
    <source>
        <dbReference type="ARBA" id="ARBA00022741"/>
    </source>
</evidence>